<dbReference type="AlphaFoldDB" id="A0AAP0KBL3"/>
<dbReference type="Proteomes" id="UP001419268">
    <property type="component" value="Unassembled WGS sequence"/>
</dbReference>
<evidence type="ECO:0000313" key="2">
    <source>
        <dbReference type="Proteomes" id="UP001419268"/>
    </source>
</evidence>
<evidence type="ECO:0000313" key="1">
    <source>
        <dbReference type="EMBL" id="KAK9149641.1"/>
    </source>
</evidence>
<dbReference type="EMBL" id="JBBNAG010000003">
    <property type="protein sequence ID" value="KAK9149641.1"/>
    <property type="molecule type" value="Genomic_DNA"/>
</dbReference>
<name>A0AAP0KBL3_9MAGN</name>
<organism evidence="1 2">
    <name type="scientific">Stephania cephalantha</name>
    <dbReference type="NCBI Taxonomy" id="152367"/>
    <lineage>
        <taxon>Eukaryota</taxon>
        <taxon>Viridiplantae</taxon>
        <taxon>Streptophyta</taxon>
        <taxon>Embryophyta</taxon>
        <taxon>Tracheophyta</taxon>
        <taxon>Spermatophyta</taxon>
        <taxon>Magnoliopsida</taxon>
        <taxon>Ranunculales</taxon>
        <taxon>Menispermaceae</taxon>
        <taxon>Menispermoideae</taxon>
        <taxon>Cissampelideae</taxon>
        <taxon>Stephania</taxon>
    </lineage>
</organism>
<keyword evidence="2" id="KW-1185">Reference proteome</keyword>
<comment type="caution">
    <text evidence="1">The sequence shown here is derived from an EMBL/GenBank/DDBJ whole genome shotgun (WGS) entry which is preliminary data.</text>
</comment>
<gene>
    <name evidence="1" type="ORF">Scep_008398</name>
</gene>
<protein>
    <submittedName>
        <fullName evidence="1">Uncharacterized protein</fullName>
    </submittedName>
</protein>
<sequence length="77" mass="8803">MHVPPPCRRAAAAMVSSFAPRCEYARYHAARQPFCDLLRALLPPWLATLQRHRLVPESAVRDLASLRPPLRFSPSRR</sequence>
<proteinExistence type="predicted"/>
<reference evidence="1 2" key="1">
    <citation type="submission" date="2024-01" db="EMBL/GenBank/DDBJ databases">
        <title>Genome assemblies of Stephania.</title>
        <authorList>
            <person name="Yang L."/>
        </authorList>
    </citation>
    <scope>NUCLEOTIDE SEQUENCE [LARGE SCALE GENOMIC DNA]</scope>
    <source>
        <strain evidence="1">JXDWG</strain>
        <tissue evidence="1">Leaf</tissue>
    </source>
</reference>
<accession>A0AAP0KBL3</accession>